<dbReference type="Gene3D" id="1.10.760.10">
    <property type="entry name" value="Cytochrome c-like domain"/>
    <property type="match status" value="1"/>
</dbReference>
<keyword evidence="3 4" id="KW-0408">Iron</keyword>
<accession>A0A1H8JBC8</accession>
<dbReference type="STRING" id="34002.SAMN04489859_101641"/>
<reference evidence="7 8" key="1">
    <citation type="submission" date="2016-10" db="EMBL/GenBank/DDBJ databases">
        <authorList>
            <person name="de Groot N.N."/>
        </authorList>
    </citation>
    <scope>NUCLEOTIDE SEQUENCE [LARGE SCALE GENOMIC DNA]</scope>
    <source>
        <strain evidence="7 8">DSM 8512</strain>
    </source>
</reference>
<evidence type="ECO:0000256" key="5">
    <source>
        <dbReference type="SAM" id="SignalP"/>
    </source>
</evidence>
<evidence type="ECO:0000313" key="8">
    <source>
        <dbReference type="Proteomes" id="UP000199054"/>
    </source>
</evidence>
<dbReference type="InterPro" id="IPR030991">
    <property type="entry name" value="c550_proteobact"/>
</dbReference>
<dbReference type="AlphaFoldDB" id="A0A1H8JBC8"/>
<dbReference type="RefSeq" id="WP_090612790.1">
    <property type="nucleotide sequence ID" value="NZ_CP067124.1"/>
</dbReference>
<evidence type="ECO:0000256" key="2">
    <source>
        <dbReference type="ARBA" id="ARBA00022723"/>
    </source>
</evidence>
<dbReference type="InterPro" id="IPR009056">
    <property type="entry name" value="Cyt_c-like_dom"/>
</dbReference>
<evidence type="ECO:0000256" key="1">
    <source>
        <dbReference type="ARBA" id="ARBA00022617"/>
    </source>
</evidence>
<dbReference type="Proteomes" id="UP000199054">
    <property type="component" value="Unassembled WGS sequence"/>
</dbReference>
<keyword evidence="2 4" id="KW-0479">Metal-binding</keyword>
<dbReference type="NCBIfam" id="TIGR04494">
    <property type="entry name" value="c550_PedF"/>
    <property type="match status" value="1"/>
</dbReference>
<evidence type="ECO:0000259" key="6">
    <source>
        <dbReference type="PROSITE" id="PS51007"/>
    </source>
</evidence>
<keyword evidence="8" id="KW-1185">Reference proteome</keyword>
<dbReference type="GO" id="GO:0009055">
    <property type="term" value="F:electron transfer activity"/>
    <property type="evidence" value="ECO:0007669"/>
    <property type="project" value="InterPro"/>
</dbReference>
<keyword evidence="1 4" id="KW-0349">Heme</keyword>
<name>A0A1H8JBC8_9RHOB</name>
<feature type="signal peptide" evidence="5">
    <location>
        <begin position="1"/>
        <end position="20"/>
    </location>
</feature>
<evidence type="ECO:0000256" key="4">
    <source>
        <dbReference type="PROSITE-ProRule" id="PRU00433"/>
    </source>
</evidence>
<evidence type="ECO:0000313" key="7">
    <source>
        <dbReference type="EMBL" id="SEN77418.1"/>
    </source>
</evidence>
<dbReference type="InterPro" id="IPR036909">
    <property type="entry name" value="Cyt_c-like_dom_sf"/>
</dbReference>
<dbReference type="EMBL" id="FODE01000016">
    <property type="protein sequence ID" value="SEN77418.1"/>
    <property type="molecule type" value="Genomic_DNA"/>
</dbReference>
<proteinExistence type="predicted"/>
<dbReference type="GO" id="GO:0020037">
    <property type="term" value="F:heme binding"/>
    <property type="evidence" value="ECO:0007669"/>
    <property type="project" value="InterPro"/>
</dbReference>
<dbReference type="OrthoDB" id="9797504at2"/>
<gene>
    <name evidence="7" type="ORF">SAMN04489859_101641</name>
</gene>
<evidence type="ECO:0000256" key="3">
    <source>
        <dbReference type="ARBA" id="ARBA00023004"/>
    </source>
</evidence>
<dbReference type="PROSITE" id="PS51007">
    <property type="entry name" value="CYTC"/>
    <property type="match status" value="1"/>
</dbReference>
<feature type="chain" id="PRO_5011485995" evidence="5">
    <location>
        <begin position="21"/>
        <end position="224"/>
    </location>
</feature>
<sequence length="224" mass="23854">MLRKTTIIAGFAVVLGGAAALGHGDTAPQSVNTAGLPDLPEEMAGENPWREADPDLLFKAIEVGAKGYNSNCARCHGLEAISGGLAPDLRYLEANDFGDEWYLDRVLHGYEQNGAVKMPPFEGILTQEAVWAIRTYIETRPDEVEMADQKAALTDLRDKLDAVKDDPTAAAALAADLEAAGQGFEALSGAPRAVTPFDLAAWQLSTEPPHIKAALETLTAAVRN</sequence>
<keyword evidence="5" id="KW-0732">Signal</keyword>
<dbReference type="SUPFAM" id="SSF46626">
    <property type="entry name" value="Cytochrome c"/>
    <property type="match status" value="1"/>
</dbReference>
<feature type="domain" description="Cytochrome c" evidence="6">
    <location>
        <begin position="59"/>
        <end position="141"/>
    </location>
</feature>
<organism evidence="7 8">
    <name type="scientific">Paracoccus alcaliphilus</name>
    <dbReference type="NCBI Taxonomy" id="34002"/>
    <lineage>
        <taxon>Bacteria</taxon>
        <taxon>Pseudomonadati</taxon>
        <taxon>Pseudomonadota</taxon>
        <taxon>Alphaproteobacteria</taxon>
        <taxon>Rhodobacterales</taxon>
        <taxon>Paracoccaceae</taxon>
        <taxon>Paracoccus</taxon>
    </lineage>
</organism>
<dbReference type="GO" id="GO:0046872">
    <property type="term" value="F:metal ion binding"/>
    <property type="evidence" value="ECO:0007669"/>
    <property type="project" value="UniProtKB-KW"/>
</dbReference>
<protein>
    <submittedName>
        <fullName evidence="7">Cytochrome c-550 PedF</fullName>
    </submittedName>
</protein>
<dbReference type="Pfam" id="PF13442">
    <property type="entry name" value="Cytochrome_CBB3"/>
    <property type="match status" value="1"/>
</dbReference>